<dbReference type="EMBL" id="CP036287">
    <property type="protein sequence ID" value="QDU65316.1"/>
    <property type="molecule type" value="Genomic_DNA"/>
</dbReference>
<proteinExistence type="predicted"/>
<sequence>MPQDADSLSQPAGTESEYGMKTVTLTGFEAVESPQREPVWCWAACASMILRYNGIDVSQEEIVDRVHGYLPDGSLKVATASRFELLRALAPDAPPFDFDSAWKVIQSTLEDAGTQALDKLKGEGKVEGDIDLSWNEDEAVQSLFDRIYPSSGVPIAQLQLGDPAVAGLRDPDTDQGHLYVIVGAQWEVKRPGLGDALIDYAKTGLGTGELSKLLVDRFEPSGIAVQSIELVDPLRKDDPETEVNEARVSLTFKEFKSRVDFVTTRADAHEILTRWWRLIELEVE</sequence>
<evidence type="ECO:0000313" key="2">
    <source>
        <dbReference type="Proteomes" id="UP000316921"/>
    </source>
</evidence>
<protein>
    <recommendedName>
        <fullName evidence="3">Peptidase C39-like domain-containing protein</fullName>
    </recommendedName>
</protein>
<dbReference type="AlphaFoldDB" id="A0A518BEC2"/>
<keyword evidence="2" id="KW-1185">Reference proteome</keyword>
<organism evidence="1 2">
    <name type="scientific">Engelhardtia mirabilis</name>
    <dbReference type="NCBI Taxonomy" id="2528011"/>
    <lineage>
        <taxon>Bacteria</taxon>
        <taxon>Pseudomonadati</taxon>
        <taxon>Planctomycetota</taxon>
        <taxon>Planctomycetia</taxon>
        <taxon>Planctomycetia incertae sedis</taxon>
        <taxon>Engelhardtia</taxon>
    </lineage>
</organism>
<evidence type="ECO:0008006" key="3">
    <source>
        <dbReference type="Google" id="ProtNLM"/>
    </source>
</evidence>
<dbReference type="KEGG" id="pbap:Pla133_03810"/>
<dbReference type="Proteomes" id="UP000316921">
    <property type="component" value="Chromosome"/>
</dbReference>
<evidence type="ECO:0000313" key="1">
    <source>
        <dbReference type="EMBL" id="QDU65316.1"/>
    </source>
</evidence>
<reference evidence="1 2" key="1">
    <citation type="submission" date="2019-02" db="EMBL/GenBank/DDBJ databases">
        <title>Deep-cultivation of Planctomycetes and their phenomic and genomic characterization uncovers novel biology.</title>
        <authorList>
            <person name="Wiegand S."/>
            <person name="Jogler M."/>
            <person name="Boedeker C."/>
            <person name="Pinto D."/>
            <person name="Vollmers J."/>
            <person name="Rivas-Marin E."/>
            <person name="Kohn T."/>
            <person name="Peeters S.H."/>
            <person name="Heuer A."/>
            <person name="Rast P."/>
            <person name="Oberbeckmann S."/>
            <person name="Bunk B."/>
            <person name="Jeske O."/>
            <person name="Meyerdierks A."/>
            <person name="Storesund J.E."/>
            <person name="Kallscheuer N."/>
            <person name="Luecker S."/>
            <person name="Lage O.M."/>
            <person name="Pohl T."/>
            <person name="Merkel B.J."/>
            <person name="Hornburger P."/>
            <person name="Mueller R.-W."/>
            <person name="Bruemmer F."/>
            <person name="Labrenz M."/>
            <person name="Spormann A.M."/>
            <person name="Op den Camp H."/>
            <person name="Overmann J."/>
            <person name="Amann R."/>
            <person name="Jetten M.S.M."/>
            <person name="Mascher T."/>
            <person name="Medema M.H."/>
            <person name="Devos D.P."/>
            <person name="Kaster A.-K."/>
            <person name="Ovreas L."/>
            <person name="Rohde M."/>
            <person name="Galperin M.Y."/>
            <person name="Jogler C."/>
        </authorList>
    </citation>
    <scope>NUCLEOTIDE SEQUENCE [LARGE SCALE GENOMIC DNA]</scope>
    <source>
        <strain evidence="1 2">Pla133</strain>
    </source>
</reference>
<gene>
    <name evidence="1" type="ORF">Pla133_03810</name>
</gene>
<name>A0A518BEC2_9BACT</name>
<accession>A0A518BEC2</accession>